<keyword evidence="2" id="KW-1133">Transmembrane helix</keyword>
<gene>
    <name evidence="3" type="ORF">A3H63_02065</name>
</gene>
<comment type="caution">
    <text evidence="3">The sequence shown here is derived from an EMBL/GenBank/DDBJ whole genome shotgun (WGS) entry which is preliminary data.</text>
</comment>
<sequence length="86" mass="9717">MEESSKKSLFTAIEIIGVLAIIAGGLWYWFVGRQAVEEEPLPTYLSEEATQALETAQNPVKNLAETNPFKEEETNPLLNKYKNPFE</sequence>
<protein>
    <submittedName>
        <fullName evidence="3">Uncharacterized protein</fullName>
    </submittedName>
</protein>
<name>A0A1G1ZWU8_9BACT</name>
<evidence type="ECO:0000313" key="4">
    <source>
        <dbReference type="Proteomes" id="UP000176284"/>
    </source>
</evidence>
<feature type="transmembrane region" description="Helical" evidence="2">
    <location>
        <begin position="12"/>
        <end position="30"/>
    </location>
</feature>
<keyword evidence="2" id="KW-0812">Transmembrane</keyword>
<evidence type="ECO:0000256" key="2">
    <source>
        <dbReference type="SAM" id="Phobius"/>
    </source>
</evidence>
<feature type="region of interest" description="Disordered" evidence="1">
    <location>
        <begin position="64"/>
        <end position="86"/>
    </location>
</feature>
<organism evidence="3 4">
    <name type="scientific">Candidatus Harrisonbacteria bacterium RIFCSPLOWO2_02_FULL_45_10c</name>
    <dbReference type="NCBI Taxonomy" id="1798410"/>
    <lineage>
        <taxon>Bacteria</taxon>
        <taxon>Candidatus Harrisoniibacteriota</taxon>
    </lineage>
</organism>
<proteinExistence type="predicted"/>
<evidence type="ECO:0000256" key="1">
    <source>
        <dbReference type="SAM" id="MobiDB-lite"/>
    </source>
</evidence>
<reference evidence="3 4" key="1">
    <citation type="journal article" date="2016" name="Nat. Commun.">
        <title>Thousands of microbial genomes shed light on interconnected biogeochemical processes in an aquifer system.</title>
        <authorList>
            <person name="Anantharaman K."/>
            <person name="Brown C.T."/>
            <person name="Hug L.A."/>
            <person name="Sharon I."/>
            <person name="Castelle C.J."/>
            <person name="Probst A.J."/>
            <person name="Thomas B.C."/>
            <person name="Singh A."/>
            <person name="Wilkins M.J."/>
            <person name="Karaoz U."/>
            <person name="Brodie E.L."/>
            <person name="Williams K.H."/>
            <person name="Hubbard S.S."/>
            <person name="Banfield J.F."/>
        </authorList>
    </citation>
    <scope>NUCLEOTIDE SEQUENCE [LARGE SCALE GENOMIC DNA]</scope>
</reference>
<keyword evidence="2" id="KW-0472">Membrane</keyword>
<dbReference type="Proteomes" id="UP000176284">
    <property type="component" value="Unassembled WGS sequence"/>
</dbReference>
<evidence type="ECO:0000313" key="3">
    <source>
        <dbReference type="EMBL" id="OGY68260.1"/>
    </source>
</evidence>
<dbReference type="AlphaFoldDB" id="A0A1G1ZWU8"/>
<dbReference type="EMBL" id="MHJM01000004">
    <property type="protein sequence ID" value="OGY68260.1"/>
    <property type="molecule type" value="Genomic_DNA"/>
</dbReference>
<accession>A0A1G1ZWU8</accession>
<dbReference type="STRING" id="1798410.A3H63_02065"/>